<gene>
    <name evidence="1" type="ORF">GPUH_LOCUS21919</name>
</gene>
<dbReference type="AlphaFoldDB" id="A0A183ELS8"/>
<reference evidence="3" key="1">
    <citation type="submission" date="2016-06" db="UniProtKB">
        <authorList>
            <consortium name="WormBaseParasite"/>
        </authorList>
    </citation>
    <scope>IDENTIFICATION</scope>
</reference>
<reference evidence="1 2" key="2">
    <citation type="submission" date="2018-11" db="EMBL/GenBank/DDBJ databases">
        <authorList>
            <consortium name="Pathogen Informatics"/>
        </authorList>
    </citation>
    <scope>NUCLEOTIDE SEQUENCE [LARGE SCALE GENOMIC DNA]</scope>
</reference>
<sequence length="112" mass="13148">MLADRCCEIAQQCFREAGRSRRLGFADSSLFQPQTKQLNGKEKKRWERVSRERNSDIENLVLEELYEEQGKSWQDMIENYEDEIKRELVAELWNDELNESLSSMIPSATNSA</sequence>
<evidence type="ECO:0000313" key="1">
    <source>
        <dbReference type="EMBL" id="VDN39187.1"/>
    </source>
</evidence>
<protein>
    <submittedName>
        <fullName evidence="3">RPA_interact_N domain-containing protein</fullName>
    </submittedName>
</protein>
<evidence type="ECO:0000313" key="3">
    <source>
        <dbReference type="WBParaSite" id="GPUH_0002194601-mRNA-1"/>
    </source>
</evidence>
<name>A0A183ELS8_9BILA</name>
<dbReference type="EMBL" id="UYRT01093812">
    <property type="protein sequence ID" value="VDN39187.1"/>
    <property type="molecule type" value="Genomic_DNA"/>
</dbReference>
<proteinExistence type="predicted"/>
<dbReference type="OrthoDB" id="5876660at2759"/>
<organism evidence="3">
    <name type="scientific">Gongylonema pulchrum</name>
    <dbReference type="NCBI Taxonomy" id="637853"/>
    <lineage>
        <taxon>Eukaryota</taxon>
        <taxon>Metazoa</taxon>
        <taxon>Ecdysozoa</taxon>
        <taxon>Nematoda</taxon>
        <taxon>Chromadorea</taxon>
        <taxon>Rhabditida</taxon>
        <taxon>Spirurina</taxon>
        <taxon>Spiruromorpha</taxon>
        <taxon>Spiruroidea</taxon>
        <taxon>Gongylonematidae</taxon>
        <taxon>Gongylonema</taxon>
    </lineage>
</organism>
<dbReference type="WBParaSite" id="GPUH_0002194601-mRNA-1">
    <property type="protein sequence ID" value="GPUH_0002194601-mRNA-1"/>
    <property type="gene ID" value="GPUH_0002194601"/>
</dbReference>
<accession>A0A183ELS8</accession>
<dbReference type="Proteomes" id="UP000271098">
    <property type="component" value="Unassembled WGS sequence"/>
</dbReference>
<evidence type="ECO:0000313" key="2">
    <source>
        <dbReference type="Proteomes" id="UP000271098"/>
    </source>
</evidence>
<keyword evidence="2" id="KW-1185">Reference proteome</keyword>